<keyword evidence="5 10" id="KW-0472">Membrane</keyword>
<dbReference type="CDD" id="cd17502">
    <property type="entry name" value="MFS_Azr1_MDR_like"/>
    <property type="match status" value="1"/>
</dbReference>
<dbReference type="KEGG" id="trg:TRUGW13939_05588"/>
<name>A0A7H8QWJ0_TALRU</name>
<comment type="similarity">
    <text evidence="2">Belongs to the major facilitator superfamily. TCR/Tet family.</text>
</comment>
<evidence type="ECO:0000256" key="9">
    <source>
        <dbReference type="SAM" id="MobiDB-lite"/>
    </source>
</evidence>
<dbReference type="InterPro" id="IPR036259">
    <property type="entry name" value="MFS_trans_sf"/>
</dbReference>
<reference evidence="13" key="1">
    <citation type="submission" date="2020-06" db="EMBL/GenBank/DDBJ databases">
        <title>A chromosome-scale genome assembly of Talaromyces rugulosus W13939.</title>
        <authorList>
            <person name="Wang B."/>
            <person name="Guo L."/>
            <person name="Ye K."/>
            <person name="Wang L."/>
        </authorList>
    </citation>
    <scope>NUCLEOTIDE SEQUENCE [LARGE SCALE GENOMIC DNA]</scope>
    <source>
        <strain evidence="13">W13939</strain>
    </source>
</reference>
<dbReference type="PROSITE" id="PS50850">
    <property type="entry name" value="MFS"/>
    <property type="match status" value="1"/>
</dbReference>
<dbReference type="Proteomes" id="UP000509510">
    <property type="component" value="Chromosome III"/>
</dbReference>
<dbReference type="PANTHER" id="PTHR23501:SF158">
    <property type="entry name" value="TRANSPORTER, PUTATIVE (AFU_ORTHOLOGUE AFUA_5G14490)-RELATED"/>
    <property type="match status" value="1"/>
</dbReference>
<feature type="transmembrane region" description="Helical" evidence="10">
    <location>
        <begin position="535"/>
        <end position="553"/>
    </location>
</feature>
<accession>A0A7H8QWJ0</accession>
<evidence type="ECO:0000256" key="10">
    <source>
        <dbReference type="SAM" id="Phobius"/>
    </source>
</evidence>
<evidence type="ECO:0000256" key="4">
    <source>
        <dbReference type="ARBA" id="ARBA00022989"/>
    </source>
</evidence>
<feature type="transmembrane region" description="Helical" evidence="10">
    <location>
        <begin position="284"/>
        <end position="306"/>
    </location>
</feature>
<feature type="compositionally biased region" description="Polar residues" evidence="9">
    <location>
        <begin position="1"/>
        <end position="16"/>
    </location>
</feature>
<organism evidence="12 13">
    <name type="scientific">Talaromyces rugulosus</name>
    <name type="common">Penicillium rugulosum</name>
    <dbReference type="NCBI Taxonomy" id="121627"/>
    <lineage>
        <taxon>Eukaryota</taxon>
        <taxon>Fungi</taxon>
        <taxon>Dikarya</taxon>
        <taxon>Ascomycota</taxon>
        <taxon>Pezizomycotina</taxon>
        <taxon>Eurotiomycetes</taxon>
        <taxon>Eurotiomycetidae</taxon>
        <taxon>Eurotiales</taxon>
        <taxon>Trichocomaceae</taxon>
        <taxon>Talaromyces</taxon>
        <taxon>Talaromyces sect. Islandici</taxon>
    </lineage>
</organism>
<gene>
    <name evidence="12" type="ORF">TRUGW13939_05588</name>
</gene>
<dbReference type="GeneID" id="55993085"/>
<dbReference type="Pfam" id="PF07690">
    <property type="entry name" value="MFS_1"/>
    <property type="match status" value="1"/>
</dbReference>
<evidence type="ECO:0000259" key="11">
    <source>
        <dbReference type="PROSITE" id="PS50850"/>
    </source>
</evidence>
<dbReference type="PRINTS" id="PR01036">
    <property type="entry name" value="TCRTETB"/>
</dbReference>
<dbReference type="GO" id="GO:0022857">
    <property type="term" value="F:transmembrane transporter activity"/>
    <property type="evidence" value="ECO:0007669"/>
    <property type="project" value="InterPro"/>
</dbReference>
<dbReference type="GO" id="GO:0005886">
    <property type="term" value="C:plasma membrane"/>
    <property type="evidence" value="ECO:0007669"/>
    <property type="project" value="TreeGrafter"/>
</dbReference>
<feature type="transmembrane region" description="Helical" evidence="10">
    <location>
        <begin position="101"/>
        <end position="120"/>
    </location>
</feature>
<evidence type="ECO:0000256" key="8">
    <source>
        <dbReference type="ARBA" id="ARBA00083178"/>
    </source>
</evidence>
<feature type="transmembrane region" description="Helical" evidence="10">
    <location>
        <begin position="157"/>
        <end position="176"/>
    </location>
</feature>
<comment type="subcellular location">
    <subcellularLocation>
        <location evidence="1">Vacuole membrane</location>
        <topology evidence="1">Multi-pass membrane protein</topology>
    </subcellularLocation>
</comment>
<feature type="domain" description="Major facilitator superfamily (MFS) profile" evidence="11">
    <location>
        <begin position="67"/>
        <end position="558"/>
    </location>
</feature>
<evidence type="ECO:0000313" key="13">
    <source>
        <dbReference type="Proteomes" id="UP000509510"/>
    </source>
</evidence>
<feature type="transmembrane region" description="Helical" evidence="10">
    <location>
        <begin position="255"/>
        <end position="278"/>
    </location>
</feature>
<sequence>MSSPAIQDQDASSPPQHKTAPGTPSAPPALALEEIQMAHVSSIISAAADQTAHDVEEKRGKVRVVAIFTALALSLFIAALDQTIVSTIIPTMVADLHSAAGYVWIGGAYLLANAAGSNIWVNLSDIWGRKPILLGTVALFFVSSIICAKAVDMTMLIVGRAFQGVAGGGLMQLVLVTISDLFSVRHRSLYFGLLEFIWALAGAIGPLMGGALTQRVSWRWAYWINLPVCGLALLLLIAFLDVHNPRTAFLDGIRAIDWAGSLAILGMTLMLLLGLNFGGDTFAWSSPTVICLIIAGCLMSLVFIYCEKRLAKYPLMPLGVFQSNIASFVIAFCQGAVFMGGEYYLPLYFQSTKGASPIHSGLLLLPIVLTEAFTSALTGYLIHRTGRYVELLQFGCVTSALGTGLYINFSTDSPLVKIILYQIIAGLGIGCLFTAPVIALQANVSQADTASATATLSFVRNLATAVSIVVGGVVFQNSMVLRKPALYAAGLSAEAIETFAGEDATASVLLIDSLLEDPLQRRAVRDAWAWSLRNIWILYTCIAVVGVVASLFLRKTHLSKDEVWTENKTGIRAREKSSSSS</sequence>
<proteinExistence type="inferred from homology"/>
<comment type="function">
    <text evidence="6">Efflux pump; part of the gene cluster that mediates the biosynthesis of dothistromin (DOTH), a polyketide toxin very similar in structure to the aflatoxin precursor, versicolorin B. One function of dotC may be to transport early-stage dothistromin biosynthetic intermediates from the cytoplasm into vacuoles, thereby affecting the rate of dothistromin production.</text>
</comment>
<keyword evidence="3 10" id="KW-0812">Transmembrane</keyword>
<evidence type="ECO:0000256" key="3">
    <source>
        <dbReference type="ARBA" id="ARBA00022692"/>
    </source>
</evidence>
<feature type="transmembrane region" description="Helical" evidence="10">
    <location>
        <begin position="132"/>
        <end position="151"/>
    </location>
</feature>
<feature type="region of interest" description="Disordered" evidence="9">
    <location>
        <begin position="1"/>
        <end position="26"/>
    </location>
</feature>
<keyword evidence="13" id="KW-1185">Reference proteome</keyword>
<dbReference type="PANTHER" id="PTHR23501">
    <property type="entry name" value="MAJOR FACILITATOR SUPERFAMILY"/>
    <property type="match status" value="1"/>
</dbReference>
<dbReference type="FunFam" id="1.20.1250.20:FF:000196">
    <property type="entry name" value="MFS toxin efflux pump (AflT)"/>
    <property type="match status" value="1"/>
</dbReference>
<dbReference type="AlphaFoldDB" id="A0A7H8QWJ0"/>
<dbReference type="InterPro" id="IPR020846">
    <property type="entry name" value="MFS_dom"/>
</dbReference>
<feature type="transmembrane region" description="Helical" evidence="10">
    <location>
        <begin position="64"/>
        <end position="89"/>
    </location>
</feature>
<feature type="transmembrane region" description="Helical" evidence="10">
    <location>
        <begin position="220"/>
        <end position="243"/>
    </location>
</feature>
<dbReference type="RefSeq" id="XP_035344642.1">
    <property type="nucleotide sequence ID" value="XM_035488749.1"/>
</dbReference>
<protein>
    <recommendedName>
        <fullName evidence="7">Efflux pump dotC</fullName>
    </recommendedName>
    <alternativeName>
        <fullName evidence="8">Dothistromin biosynthesis protein C</fullName>
    </alternativeName>
</protein>
<dbReference type="Gene3D" id="1.20.1250.20">
    <property type="entry name" value="MFS general substrate transporter like domains"/>
    <property type="match status" value="1"/>
</dbReference>
<evidence type="ECO:0000256" key="1">
    <source>
        <dbReference type="ARBA" id="ARBA00004128"/>
    </source>
</evidence>
<evidence type="ECO:0000256" key="6">
    <source>
        <dbReference type="ARBA" id="ARBA00057269"/>
    </source>
</evidence>
<dbReference type="InterPro" id="IPR011701">
    <property type="entry name" value="MFS"/>
</dbReference>
<keyword evidence="4 10" id="KW-1133">Transmembrane helix</keyword>
<feature type="transmembrane region" description="Helical" evidence="10">
    <location>
        <begin position="358"/>
        <end position="381"/>
    </location>
</feature>
<dbReference type="GO" id="GO:0005774">
    <property type="term" value="C:vacuolar membrane"/>
    <property type="evidence" value="ECO:0007669"/>
    <property type="project" value="UniProtKB-SubCell"/>
</dbReference>
<evidence type="ECO:0000256" key="5">
    <source>
        <dbReference type="ARBA" id="ARBA00023136"/>
    </source>
</evidence>
<feature type="transmembrane region" description="Helical" evidence="10">
    <location>
        <begin position="388"/>
        <end position="407"/>
    </location>
</feature>
<dbReference type="Gene3D" id="1.20.1720.10">
    <property type="entry name" value="Multidrug resistance protein D"/>
    <property type="match status" value="1"/>
</dbReference>
<feature type="transmembrane region" description="Helical" evidence="10">
    <location>
        <begin position="419"/>
        <end position="440"/>
    </location>
</feature>
<dbReference type="SUPFAM" id="SSF103473">
    <property type="entry name" value="MFS general substrate transporter"/>
    <property type="match status" value="1"/>
</dbReference>
<evidence type="ECO:0000256" key="2">
    <source>
        <dbReference type="ARBA" id="ARBA00007520"/>
    </source>
</evidence>
<evidence type="ECO:0000256" key="7">
    <source>
        <dbReference type="ARBA" id="ARBA00069956"/>
    </source>
</evidence>
<dbReference type="EMBL" id="CP055900">
    <property type="protein sequence ID" value="QKX58464.1"/>
    <property type="molecule type" value="Genomic_DNA"/>
</dbReference>
<feature type="transmembrane region" description="Helical" evidence="10">
    <location>
        <begin position="188"/>
        <end position="208"/>
    </location>
</feature>
<feature type="transmembrane region" description="Helical" evidence="10">
    <location>
        <begin position="318"/>
        <end position="338"/>
    </location>
</feature>
<evidence type="ECO:0000313" key="12">
    <source>
        <dbReference type="EMBL" id="QKX58464.1"/>
    </source>
</evidence>
<dbReference type="FunFam" id="1.20.1720.10:FF:000014">
    <property type="entry name" value="MFS drug transporter, putative"/>
    <property type="match status" value="1"/>
</dbReference>
<dbReference type="OrthoDB" id="10021397at2759"/>
<feature type="transmembrane region" description="Helical" evidence="10">
    <location>
        <begin position="452"/>
        <end position="475"/>
    </location>
</feature>